<reference evidence="2" key="1">
    <citation type="journal article" date="2017" name="Nature">
        <title>The sunflower genome provides insights into oil metabolism, flowering and Asterid evolution.</title>
        <authorList>
            <person name="Badouin H."/>
            <person name="Gouzy J."/>
            <person name="Grassa C.J."/>
            <person name="Murat F."/>
            <person name="Staton S.E."/>
            <person name="Cottret L."/>
            <person name="Lelandais-Briere C."/>
            <person name="Owens G.L."/>
            <person name="Carrere S."/>
            <person name="Mayjonade B."/>
            <person name="Legrand L."/>
            <person name="Gill N."/>
            <person name="Kane N.C."/>
            <person name="Bowers J.E."/>
            <person name="Hubner S."/>
            <person name="Bellec A."/>
            <person name="Berard A."/>
            <person name="Berges H."/>
            <person name="Blanchet N."/>
            <person name="Boniface M.C."/>
            <person name="Brunel D."/>
            <person name="Catrice O."/>
            <person name="Chaidir N."/>
            <person name="Claudel C."/>
            <person name="Donnadieu C."/>
            <person name="Faraut T."/>
            <person name="Fievet G."/>
            <person name="Helmstetter N."/>
            <person name="King M."/>
            <person name="Knapp S.J."/>
            <person name="Lai Z."/>
            <person name="Le Paslier M.C."/>
            <person name="Lippi Y."/>
            <person name="Lorenzon L."/>
            <person name="Mandel J.R."/>
            <person name="Marage G."/>
            <person name="Marchand G."/>
            <person name="Marquand E."/>
            <person name="Bret-Mestries E."/>
            <person name="Morien E."/>
            <person name="Nambeesan S."/>
            <person name="Nguyen T."/>
            <person name="Pegot-Espagnet P."/>
            <person name="Pouilly N."/>
            <person name="Raftis F."/>
            <person name="Sallet E."/>
            <person name="Schiex T."/>
            <person name="Thomas J."/>
            <person name="Vandecasteele C."/>
            <person name="Vares D."/>
            <person name="Vear F."/>
            <person name="Vautrin S."/>
            <person name="Crespi M."/>
            <person name="Mangin B."/>
            <person name="Burke J.M."/>
            <person name="Salse J."/>
            <person name="Munos S."/>
            <person name="Vincourt P."/>
            <person name="Rieseberg L.H."/>
            <person name="Langlade N.B."/>
        </authorList>
    </citation>
    <scope>NUCLEOTIDE SEQUENCE</scope>
    <source>
        <tissue evidence="2">Leaves</tissue>
    </source>
</reference>
<proteinExistence type="predicted"/>
<reference evidence="2" key="2">
    <citation type="submission" date="2020-06" db="EMBL/GenBank/DDBJ databases">
        <title>Helianthus annuus Genome sequencing and assembly Release 2.</title>
        <authorList>
            <person name="Gouzy J."/>
            <person name="Langlade N."/>
            <person name="Munos S."/>
        </authorList>
    </citation>
    <scope>NUCLEOTIDE SEQUENCE</scope>
    <source>
        <tissue evidence="2">Leaves</tissue>
    </source>
</reference>
<dbReference type="Proteomes" id="UP000215914">
    <property type="component" value="Unassembled WGS sequence"/>
</dbReference>
<feature type="compositionally biased region" description="Polar residues" evidence="1">
    <location>
        <begin position="18"/>
        <end position="30"/>
    </location>
</feature>
<dbReference type="EMBL" id="MNCJ02000326">
    <property type="protein sequence ID" value="KAF5780826.1"/>
    <property type="molecule type" value="Genomic_DNA"/>
</dbReference>
<dbReference type="AlphaFoldDB" id="A0A9K3HLX8"/>
<evidence type="ECO:0000313" key="3">
    <source>
        <dbReference type="Proteomes" id="UP000215914"/>
    </source>
</evidence>
<feature type="compositionally biased region" description="Basic and acidic residues" evidence="1">
    <location>
        <begin position="31"/>
        <end position="41"/>
    </location>
</feature>
<organism evidence="2 3">
    <name type="scientific">Helianthus annuus</name>
    <name type="common">Common sunflower</name>
    <dbReference type="NCBI Taxonomy" id="4232"/>
    <lineage>
        <taxon>Eukaryota</taxon>
        <taxon>Viridiplantae</taxon>
        <taxon>Streptophyta</taxon>
        <taxon>Embryophyta</taxon>
        <taxon>Tracheophyta</taxon>
        <taxon>Spermatophyta</taxon>
        <taxon>Magnoliopsida</taxon>
        <taxon>eudicotyledons</taxon>
        <taxon>Gunneridae</taxon>
        <taxon>Pentapetalae</taxon>
        <taxon>asterids</taxon>
        <taxon>campanulids</taxon>
        <taxon>Asterales</taxon>
        <taxon>Asteraceae</taxon>
        <taxon>Asteroideae</taxon>
        <taxon>Heliantheae alliance</taxon>
        <taxon>Heliantheae</taxon>
        <taxon>Helianthus</taxon>
    </lineage>
</organism>
<sequence length="96" mass="10899">MIELVAQDLLIVQEVHSYKQTSRTNGPSRTRGSDRTRGPQSHKDLWIAQVRYNWISTVYYVSLHDRTGSCGSHKTVPIAQDHGPHTDHLNYFAIGP</sequence>
<keyword evidence="3" id="KW-1185">Reference proteome</keyword>
<accession>A0A9K3HLX8</accession>
<protein>
    <submittedName>
        <fullName evidence="2">Uncharacterized protein</fullName>
    </submittedName>
</protein>
<evidence type="ECO:0000313" key="2">
    <source>
        <dbReference type="EMBL" id="KAF5780826.1"/>
    </source>
</evidence>
<comment type="caution">
    <text evidence="2">The sequence shown here is derived from an EMBL/GenBank/DDBJ whole genome shotgun (WGS) entry which is preliminary data.</text>
</comment>
<dbReference type="Gramene" id="mRNA:HanXRQr2_Chr11g0476371">
    <property type="protein sequence ID" value="CDS:HanXRQr2_Chr11g0476371.1"/>
    <property type="gene ID" value="HanXRQr2_Chr11g0476371"/>
</dbReference>
<evidence type="ECO:0000256" key="1">
    <source>
        <dbReference type="SAM" id="MobiDB-lite"/>
    </source>
</evidence>
<name>A0A9K3HLX8_HELAN</name>
<feature type="region of interest" description="Disordered" evidence="1">
    <location>
        <begin position="17"/>
        <end position="41"/>
    </location>
</feature>
<gene>
    <name evidence="2" type="ORF">HanXRQr2_Chr11g0476371</name>
</gene>